<proteinExistence type="predicted"/>
<comment type="caution">
    <text evidence="1">The sequence shown here is derived from an EMBL/GenBank/DDBJ whole genome shotgun (WGS) entry which is preliminary data.</text>
</comment>
<evidence type="ECO:0000313" key="2">
    <source>
        <dbReference type="Proteomes" id="UP001519306"/>
    </source>
</evidence>
<accession>A0ABS4KE36</accession>
<gene>
    <name evidence="1" type="ORF">J2Z71_001588</name>
</gene>
<keyword evidence="2" id="KW-1185">Reference proteome</keyword>
<organism evidence="1 2">
    <name type="scientific">Peptoniphilus stercorisuis</name>
    <dbReference type="NCBI Taxonomy" id="1436965"/>
    <lineage>
        <taxon>Bacteria</taxon>
        <taxon>Bacillati</taxon>
        <taxon>Bacillota</taxon>
        <taxon>Tissierellia</taxon>
        <taxon>Tissierellales</taxon>
        <taxon>Peptoniphilaceae</taxon>
        <taxon>Peptoniphilus</taxon>
    </lineage>
</organism>
<reference evidence="1 2" key="1">
    <citation type="submission" date="2021-03" db="EMBL/GenBank/DDBJ databases">
        <title>Genomic Encyclopedia of Type Strains, Phase IV (KMG-IV): sequencing the most valuable type-strain genomes for metagenomic binning, comparative biology and taxonomic classification.</title>
        <authorList>
            <person name="Goeker M."/>
        </authorList>
    </citation>
    <scope>NUCLEOTIDE SEQUENCE [LARGE SCALE GENOMIC DNA]</scope>
    <source>
        <strain evidence="1 2">DSM 27563</strain>
    </source>
</reference>
<dbReference type="EMBL" id="JAGGLJ010000018">
    <property type="protein sequence ID" value="MBP2026034.1"/>
    <property type="molecule type" value="Genomic_DNA"/>
</dbReference>
<evidence type="ECO:0000313" key="1">
    <source>
        <dbReference type="EMBL" id="MBP2026034.1"/>
    </source>
</evidence>
<dbReference type="Proteomes" id="UP001519306">
    <property type="component" value="Unassembled WGS sequence"/>
</dbReference>
<name>A0ABS4KE36_9FIRM</name>
<protein>
    <submittedName>
        <fullName evidence="1">Uncharacterized protein</fullName>
    </submittedName>
</protein>
<sequence length="373" mass="44615">MGIILGIKVYKKEGEIVFEFYYNNNIYKAKNWVEVDPNNFLIMAEDHLDRIRFIYSRNINNLPVNLIYLRNTAISLSRNELYNIRKVEKENMDLIDFKNVNLEKLDFASLLFLYRRLNFVDTSEVSSFKKEIYISMKKSLYEYEEKGRVDFQDGIIDLINLSLSIHPYLSDSEEIRKLIEEFALFIKIKTYSKMNISDLLDEKKKFEEVLKRKKSFDELGYPDISYFTLKNRIKPAVEVLLKLKEDLILTEIFNITRHALLINPFKVNLEELENVIEGKFQFVEDARFDYNYAYYEDLGIETDIVEDEIRSINKWQYEKVSEHLFLLAKDALKDVSLNDKKFIDSYKYSLSIYKEIDYVIYLIRYVLKTMDID</sequence>